<accession>A0A7J0FB70</accession>
<feature type="region of interest" description="Disordered" evidence="1">
    <location>
        <begin position="333"/>
        <end position="379"/>
    </location>
</feature>
<evidence type="ECO:0000313" key="3">
    <source>
        <dbReference type="Proteomes" id="UP000585474"/>
    </source>
</evidence>
<dbReference type="EMBL" id="BJWL01000011">
    <property type="protein sequence ID" value="GFY95948.1"/>
    <property type="molecule type" value="Genomic_DNA"/>
</dbReference>
<gene>
    <name evidence="2" type="ORF">Acr_11g0002540</name>
</gene>
<organism evidence="2 3">
    <name type="scientific">Actinidia rufa</name>
    <dbReference type="NCBI Taxonomy" id="165716"/>
    <lineage>
        <taxon>Eukaryota</taxon>
        <taxon>Viridiplantae</taxon>
        <taxon>Streptophyta</taxon>
        <taxon>Embryophyta</taxon>
        <taxon>Tracheophyta</taxon>
        <taxon>Spermatophyta</taxon>
        <taxon>Magnoliopsida</taxon>
        <taxon>eudicotyledons</taxon>
        <taxon>Gunneridae</taxon>
        <taxon>Pentapetalae</taxon>
        <taxon>asterids</taxon>
        <taxon>Ericales</taxon>
        <taxon>Actinidiaceae</taxon>
        <taxon>Actinidia</taxon>
    </lineage>
</organism>
<comment type="caution">
    <text evidence="2">The sequence shown here is derived from an EMBL/GenBank/DDBJ whole genome shotgun (WGS) entry which is preliminary data.</text>
</comment>
<protein>
    <recommendedName>
        <fullName evidence="4">RING/U-box superfamily protein</fullName>
    </recommendedName>
</protein>
<feature type="compositionally biased region" description="Basic and acidic residues" evidence="1">
    <location>
        <begin position="367"/>
        <end position="379"/>
    </location>
</feature>
<feature type="compositionally biased region" description="Polar residues" evidence="1">
    <location>
        <begin position="333"/>
        <end position="350"/>
    </location>
</feature>
<reference evidence="2 3" key="1">
    <citation type="submission" date="2019-07" db="EMBL/GenBank/DDBJ databases">
        <title>De Novo Assembly of kiwifruit Actinidia rufa.</title>
        <authorList>
            <person name="Sugita-Konishi S."/>
            <person name="Sato K."/>
            <person name="Mori E."/>
            <person name="Abe Y."/>
            <person name="Kisaki G."/>
            <person name="Hamano K."/>
            <person name="Suezawa K."/>
            <person name="Otani M."/>
            <person name="Fukuda T."/>
            <person name="Manabe T."/>
            <person name="Gomi K."/>
            <person name="Tabuchi M."/>
            <person name="Akimitsu K."/>
            <person name="Kataoka I."/>
        </authorList>
    </citation>
    <scope>NUCLEOTIDE SEQUENCE [LARGE SCALE GENOMIC DNA]</scope>
    <source>
        <strain evidence="3">cv. Fuchu</strain>
    </source>
</reference>
<evidence type="ECO:0000256" key="1">
    <source>
        <dbReference type="SAM" id="MobiDB-lite"/>
    </source>
</evidence>
<feature type="compositionally biased region" description="Low complexity" evidence="1">
    <location>
        <begin position="467"/>
        <end position="489"/>
    </location>
</feature>
<proteinExistence type="predicted"/>
<keyword evidence="3" id="KW-1185">Reference proteome</keyword>
<name>A0A7J0FB70_9ERIC</name>
<evidence type="ECO:0008006" key="4">
    <source>
        <dbReference type="Google" id="ProtNLM"/>
    </source>
</evidence>
<dbReference type="Proteomes" id="UP000585474">
    <property type="component" value="Unassembled WGS sequence"/>
</dbReference>
<feature type="region of interest" description="Disordered" evidence="1">
    <location>
        <begin position="467"/>
        <end position="505"/>
    </location>
</feature>
<dbReference type="AlphaFoldDB" id="A0A7J0FB70"/>
<evidence type="ECO:0000313" key="2">
    <source>
        <dbReference type="EMBL" id="GFY95948.1"/>
    </source>
</evidence>
<feature type="compositionally biased region" description="Low complexity" evidence="1">
    <location>
        <begin position="424"/>
        <end position="441"/>
    </location>
</feature>
<sequence>MQGERSAVGSVSGALGFDHGSASSDAGIDQQICWNNMENSADNMLPECVTSLSDLRGSYLNSIGEPSSSGTQNHYGLNERKAEQQWSTPMVACGAAGPVLEEREYELDDILALNNDSVNCTNNQIANMPLFAQSSSNAISQDLNRSAGFVGGSETLRIASTRSSSETFEVPVGSFGYLVEESDGRLGHSLDGRRLSCKRKVLERNAGQSSMSGSSSCFQQAESSIWHAVPGRYNVDQSLSIATPSENILGISPTEQVNARLGLGAAGAATESPITLNVERNAESSLRNYCARVRHSRQQNPLPVNIFSMGNTIGNSNTLSHQQSSRLLPLSNSLHISSPSATENTSSPRQSIAVHVPAMRPTLHSSRPRERDVVPHEESNSISLPINISDHPIFVPANGMRNSAQNSTNWSLTGGNINVAGNVSSTSRASSSSRAHQPSASNRFPLRNPPQYSRRLSELVRRSLLASAGSESGGSSSSNSVVQSGPSSQEMELSTGAGSQGHHLSHSRLATLVRRHIDGAFGMPYSLQTLAATGEGRSRLVSEVMHWILRVAPKIWAKHLSLQVELNESGYGSKPGTEFVLLK</sequence>
<feature type="region of interest" description="Disordered" evidence="1">
    <location>
        <begin position="421"/>
        <end position="451"/>
    </location>
</feature>
<dbReference type="OrthoDB" id="8062037at2759"/>